<accession>A0ABD1X9F1</accession>
<gene>
    <name evidence="2" type="ORF">Fot_03301</name>
</gene>
<dbReference type="EMBL" id="JBFOLJ010000001">
    <property type="protein sequence ID" value="KAL2558562.1"/>
    <property type="molecule type" value="Genomic_DNA"/>
</dbReference>
<organism evidence="2 3">
    <name type="scientific">Forsythia ovata</name>
    <dbReference type="NCBI Taxonomy" id="205694"/>
    <lineage>
        <taxon>Eukaryota</taxon>
        <taxon>Viridiplantae</taxon>
        <taxon>Streptophyta</taxon>
        <taxon>Embryophyta</taxon>
        <taxon>Tracheophyta</taxon>
        <taxon>Spermatophyta</taxon>
        <taxon>Magnoliopsida</taxon>
        <taxon>eudicotyledons</taxon>
        <taxon>Gunneridae</taxon>
        <taxon>Pentapetalae</taxon>
        <taxon>asterids</taxon>
        <taxon>lamiids</taxon>
        <taxon>Lamiales</taxon>
        <taxon>Oleaceae</taxon>
        <taxon>Forsythieae</taxon>
        <taxon>Forsythia</taxon>
    </lineage>
</organism>
<reference evidence="3" key="1">
    <citation type="submission" date="2024-07" db="EMBL/GenBank/DDBJ databases">
        <title>Two chromosome-level genome assemblies of Korean endemic species Abeliophyllum distichum and Forsythia ovata (Oleaceae).</title>
        <authorList>
            <person name="Jang H."/>
        </authorList>
    </citation>
    <scope>NUCLEOTIDE SEQUENCE [LARGE SCALE GENOMIC DNA]</scope>
</reference>
<dbReference type="AlphaFoldDB" id="A0ABD1X9F1"/>
<protein>
    <submittedName>
        <fullName evidence="2">Uncharacterized protein</fullName>
    </submittedName>
</protein>
<name>A0ABD1X9F1_9LAMI</name>
<proteinExistence type="predicted"/>
<evidence type="ECO:0000313" key="3">
    <source>
        <dbReference type="Proteomes" id="UP001604277"/>
    </source>
</evidence>
<evidence type="ECO:0000313" key="2">
    <source>
        <dbReference type="EMBL" id="KAL2558562.1"/>
    </source>
</evidence>
<sequence length="161" mass="18271">MVHKRKLRVKRAEKDKAKEMGSSRITVGDDKDIDVLQDVSLTKKAKKPWTASFKGDKEVESRGSERLDYDHSAHIRKFFEGEPSDIGREVYDMIHPHIQPVLATVDSFWTRSWADYSDKSSSRVKLSAVKALIARSLVLIENVESSVQDLELNKTSVDIAL</sequence>
<evidence type="ECO:0000256" key="1">
    <source>
        <dbReference type="SAM" id="MobiDB-lite"/>
    </source>
</evidence>
<comment type="caution">
    <text evidence="2">The sequence shown here is derived from an EMBL/GenBank/DDBJ whole genome shotgun (WGS) entry which is preliminary data.</text>
</comment>
<feature type="region of interest" description="Disordered" evidence="1">
    <location>
        <begin position="1"/>
        <end position="24"/>
    </location>
</feature>
<keyword evidence="3" id="KW-1185">Reference proteome</keyword>
<feature type="compositionally biased region" description="Basic and acidic residues" evidence="1">
    <location>
        <begin position="10"/>
        <end position="24"/>
    </location>
</feature>
<dbReference type="Proteomes" id="UP001604277">
    <property type="component" value="Unassembled WGS sequence"/>
</dbReference>